<keyword evidence="9" id="KW-0687">Ribonucleoprotein</keyword>
<organism evidence="13 14">
    <name type="scientific">Wallemia mellicola</name>
    <dbReference type="NCBI Taxonomy" id="1708541"/>
    <lineage>
        <taxon>Eukaryota</taxon>
        <taxon>Fungi</taxon>
        <taxon>Dikarya</taxon>
        <taxon>Basidiomycota</taxon>
        <taxon>Wallemiomycotina</taxon>
        <taxon>Wallemiomycetes</taxon>
        <taxon>Wallemiales</taxon>
        <taxon>Wallemiaceae</taxon>
        <taxon>Wallemia</taxon>
    </lineage>
</organism>
<dbReference type="GO" id="GO:0006412">
    <property type="term" value="P:translation"/>
    <property type="evidence" value="ECO:0007669"/>
    <property type="project" value="InterPro"/>
</dbReference>
<reference evidence="13 14" key="1">
    <citation type="submission" date="2019-03" db="EMBL/GenBank/DDBJ databases">
        <title>Sequencing 25 genomes of Wallemia mellicola.</title>
        <authorList>
            <person name="Gostincar C."/>
        </authorList>
    </citation>
    <scope>NUCLEOTIDE SEQUENCE [LARGE SCALE GENOMIC DNA]</scope>
    <source>
        <strain evidence="13 14">EXF-1274</strain>
    </source>
</reference>
<evidence type="ECO:0000256" key="1">
    <source>
        <dbReference type="ARBA" id="ARBA00010528"/>
    </source>
</evidence>
<dbReference type="Proteomes" id="UP000309601">
    <property type="component" value="Unassembled WGS sequence"/>
</dbReference>
<dbReference type="PROSITE" id="PS00584">
    <property type="entry name" value="PFKB_KINASES_2"/>
    <property type="match status" value="1"/>
</dbReference>
<evidence type="ECO:0000256" key="11">
    <source>
        <dbReference type="SAM" id="MobiDB-lite"/>
    </source>
</evidence>
<evidence type="ECO:0000256" key="10">
    <source>
        <dbReference type="ARBA" id="ARBA00023295"/>
    </source>
</evidence>
<dbReference type="SUPFAM" id="SSF53613">
    <property type="entry name" value="Ribokinase-like"/>
    <property type="match status" value="1"/>
</dbReference>
<feature type="compositionally biased region" description="Basic and acidic residues" evidence="11">
    <location>
        <begin position="586"/>
        <end position="595"/>
    </location>
</feature>
<dbReference type="InterPro" id="IPR029056">
    <property type="entry name" value="Ribokinase-like"/>
</dbReference>
<evidence type="ECO:0000256" key="9">
    <source>
        <dbReference type="ARBA" id="ARBA00023274"/>
    </source>
</evidence>
<dbReference type="Gene3D" id="3.40.1370.10">
    <property type="match status" value="1"/>
</dbReference>
<dbReference type="Pfam" id="PF00573">
    <property type="entry name" value="Ribosomal_L4"/>
    <property type="match status" value="1"/>
</dbReference>
<evidence type="ECO:0000256" key="8">
    <source>
        <dbReference type="ARBA" id="ARBA00023239"/>
    </source>
</evidence>
<dbReference type="HAMAP" id="MF_01876">
    <property type="entry name" value="PsiMP_glycosidase"/>
    <property type="match status" value="1"/>
</dbReference>
<feature type="region of interest" description="Disordered" evidence="11">
    <location>
        <begin position="80"/>
        <end position="121"/>
    </location>
</feature>
<dbReference type="InterPro" id="IPR023574">
    <property type="entry name" value="Ribosomal_uL4_dom_sf"/>
</dbReference>
<keyword evidence="10" id="KW-0326">Glycosidase</keyword>
<evidence type="ECO:0000313" key="13">
    <source>
        <dbReference type="EMBL" id="TIC67802.1"/>
    </source>
</evidence>
<feature type="domain" description="Carbohydrate kinase PfkB" evidence="12">
    <location>
        <begin position="618"/>
        <end position="821"/>
    </location>
</feature>
<evidence type="ECO:0000256" key="4">
    <source>
        <dbReference type="ARBA" id="ARBA00022777"/>
    </source>
</evidence>
<feature type="domain" description="Carbohydrate kinase PfkB" evidence="12">
    <location>
        <begin position="910"/>
        <end position="975"/>
    </location>
</feature>
<sequence length="989" mass="107081">MQGSKILGIARASTTPIAPPFVHLPLRHLFHPKSGFVEKQAVPLPSDAFNAPLRRDILHSCVRSFLFSNRDGTIAHVKNRHEVAGSHRKQRPQKGTGHSRMGTKQSPLLVGGGQAHGPRNTRNWKRKVNKKVWALGMKVALSDKIRSGELVAIPASHLDIPRTNKLSRQLSNLGLLDRTLFISSDITLHLASRNIPTVDTLTPEEVDVYDVLRAKKVVVDVQALNSLYHKIQIKAGEIEGSVEEPEEFGFETPALTEQEEQALLEKADFRLKFSAEVLDAMATRKPVVALESTIITHGLPRGDNLSLGRKLEKIIRDNGAIPAHIAVIDGHPLVGLSDKQLEILALDESLNPLKISRRDLAVASALNRSGGTTVAGTICLASAAGIKHFCTGGLGGVHRGAERTWDVSADLTELGRSPVNVICAGAKSILDTSLTLEYLETQGVTVATVGETNDFPAFYSPKSGYYSPYNLTPVEAARVSLASDGLSSGALFCCPIPAEYAEEGARIQSSVDQAIKESQEAGIAGKETTPWLLARVAELTKGSSIKSNLALIENNAKISADIAVAYNQLQKGQEPEQKVYPMGHMKKPDATKPEVGKPPVRQPPQQVQEEKQTDIPADVMIIGASALDITSQYKDVVGENPQSTYPGVIKIGLGGVGRNIAEATNRVLRKSPISSMLVTPVGSDEFAETLKSATSKLKMRTDGFINTYHPTPVVNLLLNSDGELREGVSSFEAVEKLTFDEVKKVLTKHKPQLIALDGNLNSSLLADVMAYAEVNNIDTLFEPTSVAKATRILSGSGIPRLTYATPNIFELKALVESKQFGELRETDSYWETLNGLRLFQNFRDQLERNLPKNVLELGLPQMSVMLLPICKNLLVKCGSDGVLAVTRVKRDEFGDWKDIKSDKEASRVVHLPNDGDGVVVQHFKASVAERIVNTTGAGDSFVGALIAAVASRKGLTDSVKLANEAAMLTLGSQDAVSARLNYLSDDLEL</sequence>
<keyword evidence="3" id="KW-0479">Metal-binding</keyword>
<dbReference type="NCBIfam" id="TIGR03953">
    <property type="entry name" value="rplD_bact"/>
    <property type="match status" value="1"/>
</dbReference>
<keyword evidence="7" id="KW-0464">Manganese</keyword>
<evidence type="ECO:0000256" key="7">
    <source>
        <dbReference type="ARBA" id="ARBA00023211"/>
    </source>
</evidence>
<keyword evidence="6" id="KW-0689">Ribosomal protein</keyword>
<name>A0AB38N091_9BASI</name>
<dbReference type="InterPro" id="IPR013005">
    <property type="entry name" value="Ribosomal_uL4-like"/>
</dbReference>
<dbReference type="AlphaFoldDB" id="A0AB38N091"/>
<feature type="region of interest" description="Disordered" evidence="11">
    <location>
        <begin position="573"/>
        <end position="612"/>
    </location>
</feature>
<dbReference type="InterPro" id="IPR007342">
    <property type="entry name" value="PsuG"/>
</dbReference>
<evidence type="ECO:0000313" key="14">
    <source>
        <dbReference type="Proteomes" id="UP000309601"/>
    </source>
</evidence>
<evidence type="ECO:0000256" key="3">
    <source>
        <dbReference type="ARBA" id="ARBA00022723"/>
    </source>
</evidence>
<dbReference type="Gene3D" id="3.40.1790.10">
    <property type="entry name" value="Indigoidine synthase domain"/>
    <property type="match status" value="1"/>
</dbReference>
<dbReference type="GO" id="GO:0005737">
    <property type="term" value="C:cytoplasm"/>
    <property type="evidence" value="ECO:0007669"/>
    <property type="project" value="TreeGrafter"/>
</dbReference>
<dbReference type="EMBL" id="SPRW01000011">
    <property type="protein sequence ID" value="TIC67802.1"/>
    <property type="molecule type" value="Genomic_DNA"/>
</dbReference>
<feature type="compositionally biased region" description="Low complexity" evidence="11">
    <location>
        <begin position="597"/>
        <end position="607"/>
    </location>
</feature>
<dbReference type="GO" id="GO:0046872">
    <property type="term" value="F:metal ion binding"/>
    <property type="evidence" value="ECO:0007669"/>
    <property type="project" value="UniProtKB-KW"/>
</dbReference>
<dbReference type="PANTHER" id="PTHR42909:SF1">
    <property type="entry name" value="CARBOHYDRATE KINASE PFKB DOMAIN-CONTAINING PROTEIN"/>
    <property type="match status" value="1"/>
</dbReference>
<comment type="similarity">
    <text evidence="1">Belongs to the universal ribosomal protein uL4 family.</text>
</comment>
<dbReference type="GO" id="GO:0016798">
    <property type="term" value="F:hydrolase activity, acting on glycosyl bonds"/>
    <property type="evidence" value="ECO:0007669"/>
    <property type="project" value="UniProtKB-KW"/>
</dbReference>
<keyword evidence="4" id="KW-0418">Kinase</keyword>
<gene>
    <name evidence="13" type="ORF">E3Q02_01431</name>
</gene>
<dbReference type="GO" id="GO:1990904">
    <property type="term" value="C:ribonucleoprotein complex"/>
    <property type="evidence" value="ECO:0007669"/>
    <property type="project" value="UniProtKB-KW"/>
</dbReference>
<accession>A0AB38N091</accession>
<dbReference type="InterPro" id="IPR002136">
    <property type="entry name" value="Ribosomal_uL4"/>
</dbReference>
<dbReference type="GO" id="GO:0016301">
    <property type="term" value="F:kinase activity"/>
    <property type="evidence" value="ECO:0007669"/>
    <property type="project" value="UniProtKB-KW"/>
</dbReference>
<comment type="caution">
    <text evidence="13">The sequence shown here is derived from an EMBL/GenBank/DDBJ whole genome shotgun (WGS) entry which is preliminary data.</text>
</comment>
<dbReference type="InterPro" id="IPR011611">
    <property type="entry name" value="PfkB_dom"/>
</dbReference>
<dbReference type="GO" id="GO:0003735">
    <property type="term" value="F:structural constituent of ribosome"/>
    <property type="evidence" value="ECO:0007669"/>
    <property type="project" value="InterPro"/>
</dbReference>
<evidence type="ECO:0000259" key="12">
    <source>
        <dbReference type="Pfam" id="PF00294"/>
    </source>
</evidence>
<dbReference type="Pfam" id="PF00294">
    <property type="entry name" value="PfkB"/>
    <property type="match status" value="2"/>
</dbReference>
<keyword evidence="8" id="KW-0456">Lyase</keyword>
<dbReference type="Gene3D" id="3.40.1190.20">
    <property type="match status" value="1"/>
</dbReference>
<evidence type="ECO:0000256" key="2">
    <source>
        <dbReference type="ARBA" id="ARBA00022679"/>
    </source>
</evidence>
<dbReference type="PANTHER" id="PTHR42909">
    <property type="entry name" value="ZGC:136858"/>
    <property type="match status" value="1"/>
</dbReference>
<evidence type="ECO:0000256" key="6">
    <source>
        <dbReference type="ARBA" id="ARBA00022980"/>
    </source>
</evidence>
<dbReference type="GO" id="GO:0004730">
    <property type="term" value="F:pseudouridylate synthase activity"/>
    <property type="evidence" value="ECO:0007669"/>
    <property type="project" value="InterPro"/>
</dbReference>
<protein>
    <recommendedName>
        <fullName evidence="12">Carbohydrate kinase PfkB domain-containing protein</fullName>
    </recommendedName>
</protein>
<dbReference type="InterPro" id="IPR022830">
    <property type="entry name" value="Indigdn_synthA-like"/>
</dbReference>
<evidence type="ECO:0000256" key="5">
    <source>
        <dbReference type="ARBA" id="ARBA00022801"/>
    </source>
</evidence>
<dbReference type="SUPFAM" id="SSF52166">
    <property type="entry name" value="Ribosomal protein L4"/>
    <property type="match status" value="1"/>
</dbReference>
<dbReference type="GO" id="GO:0005840">
    <property type="term" value="C:ribosome"/>
    <property type="evidence" value="ECO:0007669"/>
    <property type="project" value="UniProtKB-KW"/>
</dbReference>
<proteinExistence type="inferred from homology"/>
<dbReference type="Pfam" id="PF04227">
    <property type="entry name" value="Indigoidine_A"/>
    <property type="match status" value="1"/>
</dbReference>
<dbReference type="InterPro" id="IPR002173">
    <property type="entry name" value="Carboh/pur_kinase_PfkB_CS"/>
</dbReference>
<keyword evidence="5" id="KW-0378">Hydrolase</keyword>
<dbReference type="SUPFAM" id="SSF110581">
    <property type="entry name" value="Indigoidine synthase A-like"/>
    <property type="match status" value="1"/>
</dbReference>
<keyword evidence="2" id="KW-0808">Transferase</keyword>